<keyword evidence="2" id="KW-1185">Reference proteome</keyword>
<organism evidence="1 2">
    <name type="scientific">Dendrothele bispora (strain CBS 962.96)</name>
    <dbReference type="NCBI Taxonomy" id="1314807"/>
    <lineage>
        <taxon>Eukaryota</taxon>
        <taxon>Fungi</taxon>
        <taxon>Dikarya</taxon>
        <taxon>Basidiomycota</taxon>
        <taxon>Agaricomycotina</taxon>
        <taxon>Agaricomycetes</taxon>
        <taxon>Agaricomycetidae</taxon>
        <taxon>Agaricales</taxon>
        <taxon>Agaricales incertae sedis</taxon>
        <taxon>Dendrothele</taxon>
    </lineage>
</organism>
<evidence type="ECO:0000313" key="2">
    <source>
        <dbReference type="Proteomes" id="UP000297245"/>
    </source>
</evidence>
<gene>
    <name evidence="1" type="ORF">K435DRAFT_674311</name>
</gene>
<feature type="non-terminal residue" evidence="1">
    <location>
        <position position="1"/>
    </location>
</feature>
<dbReference type="EMBL" id="ML179309">
    <property type="protein sequence ID" value="THU91324.1"/>
    <property type="molecule type" value="Genomic_DNA"/>
</dbReference>
<sequence length="53" mass="5812">YPNTMNAASRVIPKNMLTESIGWIAGFGQAESAVFPFITSAIGERWGIIRLMP</sequence>
<reference evidence="1 2" key="1">
    <citation type="journal article" date="2019" name="Nat. Ecol. Evol.">
        <title>Megaphylogeny resolves global patterns of mushroom evolution.</title>
        <authorList>
            <person name="Varga T."/>
            <person name="Krizsan K."/>
            <person name="Foldi C."/>
            <person name="Dima B."/>
            <person name="Sanchez-Garcia M."/>
            <person name="Sanchez-Ramirez S."/>
            <person name="Szollosi G.J."/>
            <person name="Szarkandi J.G."/>
            <person name="Papp V."/>
            <person name="Albert L."/>
            <person name="Andreopoulos W."/>
            <person name="Angelini C."/>
            <person name="Antonin V."/>
            <person name="Barry K.W."/>
            <person name="Bougher N.L."/>
            <person name="Buchanan P."/>
            <person name="Buyck B."/>
            <person name="Bense V."/>
            <person name="Catcheside P."/>
            <person name="Chovatia M."/>
            <person name="Cooper J."/>
            <person name="Damon W."/>
            <person name="Desjardin D."/>
            <person name="Finy P."/>
            <person name="Geml J."/>
            <person name="Haridas S."/>
            <person name="Hughes K."/>
            <person name="Justo A."/>
            <person name="Karasinski D."/>
            <person name="Kautmanova I."/>
            <person name="Kiss B."/>
            <person name="Kocsube S."/>
            <person name="Kotiranta H."/>
            <person name="LaButti K.M."/>
            <person name="Lechner B.E."/>
            <person name="Liimatainen K."/>
            <person name="Lipzen A."/>
            <person name="Lukacs Z."/>
            <person name="Mihaltcheva S."/>
            <person name="Morgado L.N."/>
            <person name="Niskanen T."/>
            <person name="Noordeloos M.E."/>
            <person name="Ohm R.A."/>
            <person name="Ortiz-Santana B."/>
            <person name="Ovrebo C."/>
            <person name="Racz N."/>
            <person name="Riley R."/>
            <person name="Savchenko A."/>
            <person name="Shiryaev A."/>
            <person name="Soop K."/>
            <person name="Spirin V."/>
            <person name="Szebenyi C."/>
            <person name="Tomsovsky M."/>
            <person name="Tulloss R.E."/>
            <person name="Uehling J."/>
            <person name="Grigoriev I.V."/>
            <person name="Vagvolgyi C."/>
            <person name="Papp T."/>
            <person name="Martin F.M."/>
            <person name="Miettinen O."/>
            <person name="Hibbett D.S."/>
            <person name="Nagy L.G."/>
        </authorList>
    </citation>
    <scope>NUCLEOTIDE SEQUENCE [LARGE SCALE GENOMIC DNA]</scope>
    <source>
        <strain evidence="1 2">CBS 962.96</strain>
    </source>
</reference>
<name>A0A4S8LPR8_DENBC</name>
<accession>A0A4S8LPR8</accession>
<dbReference type="AlphaFoldDB" id="A0A4S8LPR8"/>
<dbReference type="OrthoDB" id="413079at2759"/>
<proteinExistence type="predicted"/>
<protein>
    <submittedName>
        <fullName evidence="1">Uncharacterized protein</fullName>
    </submittedName>
</protein>
<dbReference type="Proteomes" id="UP000297245">
    <property type="component" value="Unassembled WGS sequence"/>
</dbReference>
<evidence type="ECO:0000313" key="1">
    <source>
        <dbReference type="EMBL" id="THU91324.1"/>
    </source>
</evidence>